<keyword evidence="2" id="KW-0564">Palmitate</keyword>
<comment type="subcellular location">
    <subcellularLocation>
        <location evidence="2">Cell membrane</location>
        <topology evidence="2">Lipid-anchor</topology>
    </subcellularLocation>
</comment>
<dbReference type="PANTHER" id="PTHR30203:SF33">
    <property type="entry name" value="BLR4455 PROTEIN"/>
    <property type="match status" value="1"/>
</dbReference>
<organism evidence="3 4">
    <name type="scientific">Endobacter medicaginis</name>
    <dbReference type="NCBI Taxonomy" id="1181271"/>
    <lineage>
        <taxon>Bacteria</taxon>
        <taxon>Pseudomonadati</taxon>
        <taxon>Pseudomonadota</taxon>
        <taxon>Alphaproteobacteria</taxon>
        <taxon>Acetobacterales</taxon>
        <taxon>Acetobacteraceae</taxon>
        <taxon>Endobacter</taxon>
    </lineage>
</organism>
<evidence type="ECO:0000256" key="1">
    <source>
        <dbReference type="ARBA" id="ARBA00007613"/>
    </source>
</evidence>
<reference evidence="3 4" key="1">
    <citation type="submission" date="2020-08" db="EMBL/GenBank/DDBJ databases">
        <title>Genomic Encyclopedia of Type Strains, Phase III (KMG-III): the genomes of soil and plant-associated and newly described type strains.</title>
        <authorList>
            <person name="Whitman W."/>
        </authorList>
    </citation>
    <scope>NUCLEOTIDE SEQUENCE [LARGE SCALE GENOMIC DNA]</scope>
    <source>
        <strain evidence="3 4">CECT 8088</strain>
    </source>
</reference>
<dbReference type="PROSITE" id="PS51257">
    <property type="entry name" value="PROKAR_LIPOPROTEIN"/>
    <property type="match status" value="1"/>
</dbReference>
<sequence length="448" mass="47484">MKWRALVLLAAGLAGCRGPYPTPPKGAAVTAPPFWRHELGSGATDARLDPHWWDRFGDPVIGQLVARALAHNPDLQSAIQRVFEAQAETRLALSAQLPHITGEVDGTGRAHVNGIDYSQYIIGGALSFDVDLFGRLREATRAARAQALATAADRDTVRLRLIADTVRDYVALRASDAALALLQDTLTNRQAEAARVRHQVAVGYAQASAAYQADSQVAAALAQIASTRLTITQQETALATLLGSPPADIPRGRPLMELPLPGPVAPIPARVLARRPDLISAADQIVAADHSLASARAAFLPDITLSPEIVTSAGGLQFSGTMWSVGGSLLAPIFVGGQLRANADIAASERDQAAWAYRAASLAAFAEVENALAAITRLAEQEQAAARLLDDNDRTLRDTKHRNSVGYTDYLTVLDAERTSLSSALDLIQIRAARLSQAATLYQAIGGG</sequence>
<protein>
    <submittedName>
        <fullName evidence="3">NodT family efflux transporter outer membrane factor (OMF) lipoprotein</fullName>
    </submittedName>
</protein>
<keyword evidence="4" id="KW-1185">Reference proteome</keyword>
<evidence type="ECO:0000313" key="3">
    <source>
        <dbReference type="EMBL" id="MBB3173470.1"/>
    </source>
</evidence>
<dbReference type="PANTHER" id="PTHR30203">
    <property type="entry name" value="OUTER MEMBRANE CATION EFFLUX PROTEIN"/>
    <property type="match status" value="1"/>
</dbReference>
<comment type="caution">
    <text evidence="3">The sequence shown here is derived from an EMBL/GenBank/DDBJ whole genome shotgun (WGS) entry which is preliminary data.</text>
</comment>
<comment type="similarity">
    <text evidence="1 2">Belongs to the outer membrane factor (OMF) (TC 1.B.17) family.</text>
</comment>
<dbReference type="InterPro" id="IPR010131">
    <property type="entry name" value="MdtP/NodT-like"/>
</dbReference>
<gene>
    <name evidence="3" type="ORF">FHR90_001293</name>
</gene>
<dbReference type="GO" id="GO:0005886">
    <property type="term" value="C:plasma membrane"/>
    <property type="evidence" value="ECO:0007669"/>
    <property type="project" value="UniProtKB-SubCell"/>
</dbReference>
<keyword evidence="2" id="KW-1134">Transmembrane beta strand</keyword>
<dbReference type="Proteomes" id="UP000557688">
    <property type="component" value="Unassembled WGS sequence"/>
</dbReference>
<dbReference type="GO" id="GO:0015562">
    <property type="term" value="F:efflux transmembrane transporter activity"/>
    <property type="evidence" value="ECO:0007669"/>
    <property type="project" value="InterPro"/>
</dbReference>
<dbReference type="RefSeq" id="WP_183274941.1">
    <property type="nucleotide sequence ID" value="NZ_JACHXV010000004.1"/>
</dbReference>
<keyword evidence="2" id="KW-0812">Transmembrane</keyword>
<dbReference type="Gene3D" id="1.20.1600.10">
    <property type="entry name" value="Outer membrane efflux proteins (OEP)"/>
    <property type="match status" value="1"/>
</dbReference>
<proteinExistence type="inferred from homology"/>
<dbReference type="NCBIfam" id="TIGR01845">
    <property type="entry name" value="outer_NodT"/>
    <property type="match status" value="1"/>
</dbReference>
<dbReference type="AlphaFoldDB" id="A0A839UZA3"/>
<dbReference type="Gene3D" id="2.20.200.10">
    <property type="entry name" value="Outer membrane efflux proteins (OEP)"/>
    <property type="match status" value="1"/>
</dbReference>
<dbReference type="EMBL" id="JACHXV010000004">
    <property type="protein sequence ID" value="MBB3173470.1"/>
    <property type="molecule type" value="Genomic_DNA"/>
</dbReference>
<dbReference type="SUPFAM" id="SSF56954">
    <property type="entry name" value="Outer membrane efflux proteins (OEP)"/>
    <property type="match status" value="1"/>
</dbReference>
<keyword evidence="2 3" id="KW-0449">Lipoprotein</keyword>
<keyword evidence="2" id="KW-0472">Membrane</keyword>
<evidence type="ECO:0000256" key="2">
    <source>
        <dbReference type="RuleBase" id="RU362097"/>
    </source>
</evidence>
<dbReference type="Pfam" id="PF02321">
    <property type="entry name" value="OEP"/>
    <property type="match status" value="2"/>
</dbReference>
<accession>A0A839UZA3</accession>
<name>A0A839UZA3_9PROT</name>
<evidence type="ECO:0000313" key="4">
    <source>
        <dbReference type="Proteomes" id="UP000557688"/>
    </source>
</evidence>
<dbReference type="InterPro" id="IPR003423">
    <property type="entry name" value="OMP_efflux"/>
</dbReference>